<name>A0ABS7U0L4_9BACT</name>
<keyword evidence="2" id="KW-0812">Transmembrane</keyword>
<dbReference type="Proteomes" id="UP001139031">
    <property type="component" value="Unassembled WGS sequence"/>
</dbReference>
<proteinExistence type="predicted"/>
<evidence type="ECO:0000256" key="1">
    <source>
        <dbReference type="SAM" id="MobiDB-lite"/>
    </source>
</evidence>
<feature type="compositionally biased region" description="Pro residues" evidence="1">
    <location>
        <begin position="114"/>
        <end position="128"/>
    </location>
</feature>
<evidence type="ECO:0000313" key="4">
    <source>
        <dbReference type="Proteomes" id="UP001139031"/>
    </source>
</evidence>
<evidence type="ECO:0000313" key="3">
    <source>
        <dbReference type="EMBL" id="MBZ5713905.1"/>
    </source>
</evidence>
<feature type="region of interest" description="Disordered" evidence="1">
    <location>
        <begin position="106"/>
        <end position="138"/>
    </location>
</feature>
<comment type="caution">
    <text evidence="3">The sequence shown here is derived from an EMBL/GenBank/DDBJ whole genome shotgun (WGS) entry which is preliminary data.</text>
</comment>
<feature type="transmembrane region" description="Helical" evidence="2">
    <location>
        <begin position="249"/>
        <end position="270"/>
    </location>
</feature>
<keyword evidence="4" id="KW-1185">Reference proteome</keyword>
<reference evidence="3" key="1">
    <citation type="submission" date="2021-08" db="EMBL/GenBank/DDBJ databases">
        <authorList>
            <person name="Stevens D.C."/>
        </authorList>
    </citation>
    <scope>NUCLEOTIDE SEQUENCE</scope>
    <source>
        <strain evidence="3">DSM 53165</strain>
    </source>
</reference>
<sequence>MTMMVLALVLTLDVCPPVIRPVCDALEREDNAAAADLAAALALDPAVPAVHRQFGAKIASGVWLEFEATPASRCKALELLQAYRAAPENPRPAVLERRFASLAGACDEKTPPANSEPPEPPPDSPPAEAPKCGSNCGRPHDPDDYFALAAKHRDLEVVIAVGSQKPPPRRSRARVPPRKPVRPQVVVGGTLVAVGGGLLGALLGSLVVFADHEHEGRQLIRQAPGRDWTAPEQQEFLQVYGKAEQAQHVAIGTGVAAAVTIAVGAALLGTMHKHKNSRARAAARVAGPGLVFSLRF</sequence>
<dbReference type="EMBL" id="JAIRAU010000044">
    <property type="protein sequence ID" value="MBZ5713905.1"/>
    <property type="molecule type" value="Genomic_DNA"/>
</dbReference>
<organism evidence="3 4">
    <name type="scientific">Nannocystis pusilla</name>
    <dbReference type="NCBI Taxonomy" id="889268"/>
    <lineage>
        <taxon>Bacteria</taxon>
        <taxon>Pseudomonadati</taxon>
        <taxon>Myxococcota</taxon>
        <taxon>Polyangia</taxon>
        <taxon>Nannocystales</taxon>
        <taxon>Nannocystaceae</taxon>
        <taxon>Nannocystis</taxon>
    </lineage>
</organism>
<protein>
    <submittedName>
        <fullName evidence="3">Uncharacterized protein</fullName>
    </submittedName>
</protein>
<dbReference type="RefSeq" id="WP_224195638.1">
    <property type="nucleotide sequence ID" value="NZ_JAIRAU010000044.1"/>
</dbReference>
<evidence type="ECO:0000256" key="2">
    <source>
        <dbReference type="SAM" id="Phobius"/>
    </source>
</evidence>
<accession>A0ABS7U0L4</accession>
<keyword evidence="2" id="KW-1133">Transmembrane helix</keyword>
<keyword evidence="2" id="KW-0472">Membrane</keyword>
<gene>
    <name evidence="3" type="ORF">K7C98_32135</name>
</gene>